<protein>
    <submittedName>
        <fullName evidence="1">Uncharacterized protein</fullName>
    </submittedName>
</protein>
<evidence type="ECO:0000313" key="1">
    <source>
        <dbReference type="EMBL" id="KTG26869.1"/>
    </source>
</evidence>
<organism evidence="1 2">
    <name type="scientific">Haloferax profundi</name>
    <dbReference type="NCBI Taxonomy" id="1544718"/>
    <lineage>
        <taxon>Archaea</taxon>
        <taxon>Methanobacteriati</taxon>
        <taxon>Methanobacteriota</taxon>
        <taxon>Stenosarchaea group</taxon>
        <taxon>Halobacteria</taxon>
        <taxon>Halobacteriales</taxon>
        <taxon>Haloferacaceae</taxon>
        <taxon>Haloferax</taxon>
    </lineage>
</organism>
<name>A0A0W1SKY7_9EURY</name>
<dbReference type="Proteomes" id="UP000053157">
    <property type="component" value="Unassembled WGS sequence"/>
</dbReference>
<reference evidence="1 2" key="1">
    <citation type="submission" date="2015-12" db="EMBL/GenBank/DDBJ databases">
        <title>Haloferax profundi sp. nov. isolated from the Discovery deep brine-seawater interface in the Red Sea.</title>
        <authorList>
            <person name="Zhang G."/>
            <person name="Stingl U."/>
            <person name="Rashid M."/>
        </authorList>
    </citation>
    <scope>NUCLEOTIDE SEQUENCE [LARGE SCALE GENOMIC DNA]</scope>
    <source>
        <strain evidence="1 2">SB29</strain>
    </source>
</reference>
<gene>
    <name evidence="1" type="ORF">AUR66_15700</name>
</gene>
<accession>A0A0W1SKY7</accession>
<dbReference type="RefSeq" id="WP_058572428.1">
    <property type="nucleotide sequence ID" value="NZ_LOPV01000212.1"/>
</dbReference>
<comment type="caution">
    <text evidence="1">The sequence shown here is derived from an EMBL/GenBank/DDBJ whole genome shotgun (WGS) entry which is preliminary data.</text>
</comment>
<keyword evidence="2" id="KW-1185">Reference proteome</keyword>
<sequence length="205" mass="22609">MTRETDENGDAEGRFPAGELGWLPERIDLPNDEWVIYPPGEPRPANFALRFEKSVPSVLVGTESGDPPSVHVLPHPGGLSLSARFGGIVDESIREVETPDTDDERANVASWVQQWIRRIHDRAERARVESACVPVPNTGRQVAGALYHHFGSADAVAAVVVERDTAALRDVSGVAEQTATDLVVHYGTDAEWEYYRQRHHRDAAP</sequence>
<dbReference type="AlphaFoldDB" id="A0A0W1SKY7"/>
<dbReference type="EMBL" id="LOPV01000212">
    <property type="protein sequence ID" value="KTG26869.1"/>
    <property type="molecule type" value="Genomic_DNA"/>
</dbReference>
<proteinExistence type="predicted"/>
<dbReference type="OrthoDB" id="288594at2157"/>
<evidence type="ECO:0000313" key="2">
    <source>
        <dbReference type="Proteomes" id="UP000053157"/>
    </source>
</evidence>